<feature type="region of interest" description="Disordered" evidence="1">
    <location>
        <begin position="81"/>
        <end position="103"/>
    </location>
</feature>
<dbReference type="PANTHER" id="PTHR33104:SF2">
    <property type="entry name" value="CXC3 LIKE CYSTEINE CLUSTER DOMAIN-CONTAINING PROTEIN"/>
    <property type="match status" value="1"/>
</dbReference>
<dbReference type="InterPro" id="IPR040564">
    <property type="entry name" value="CxC3-like"/>
</dbReference>
<proteinExistence type="predicted"/>
<feature type="domain" description="CxC3 like cysteine cluster" evidence="2">
    <location>
        <begin position="252"/>
        <end position="352"/>
    </location>
</feature>
<evidence type="ECO:0000256" key="1">
    <source>
        <dbReference type="SAM" id="MobiDB-lite"/>
    </source>
</evidence>
<evidence type="ECO:0000259" key="2">
    <source>
        <dbReference type="Pfam" id="PF18804"/>
    </source>
</evidence>
<gene>
    <name evidence="3" type="ORF">H4Q32_029493</name>
</gene>
<dbReference type="Pfam" id="PF18758">
    <property type="entry name" value="KDZ"/>
    <property type="match status" value="1"/>
</dbReference>
<sequence length="867" mass="99170">MTLNTAPCGHDFLFFEPRQAEFYQLAIEMAELDIGAAEDAMFHADLLLAQMKEKQDEKKTSSNRKSKFRWIERDCEGRPLLKRKSRSGETRMRSSATVLNPCEPDEEVPMVTEQNLSQNLLDSEMQKLKEILATTVEASEGPSTSSSWSLRQSAAQDEWQKARPYHLDCLLFSRVVKENKCSQCSSPAIIRCRDCMPEEWLCMECDLICHKKLALHNRESCIDRFYRPIPPTMCCAKENGRYTLKNQVRLLPTVRPDRLCTCGPSNITESAGRATILICINGRYDLYLPSLACRMCLSQWTPDRSDLIRSGYWPASVNSDTLFSVDVFSTFEEMKTVAPGLSRQGFLRLLEQRTQQFGRKGKIHGDVFQRSFMEYTFCQFLCEKMANVEHFTCPACTPNMLAVSADGNRKLSEEPYFDGIFIAKDADVSSFVEEIRSKVKSTAGKGTCGASQWSAARETARRASKLDEEGLEKELQAATNIHFYCTDISCKYWPYLQKTSVSMPELSPLLQMRPFLSVMHAKAHSTKCEIAWSGRNQEGAGTTAGEEVEMVNSFLSRCALTTKYMTKSARNDMLTVHAIGWNRRKHDGLHLALSNRYVKAVRKAEVESQRLENLSRELRCPENMVQQWVHDVRQWATDDSVDARQGDQHTLQRSIEHMCLGVYQKKASLYNQTDSNKIRQLRRRKLGDEKRKLFEAIKQYNEQVPEEEGINEEMVESRLSVVGHASGEEILIWPWEVHSTESTNILTKKKIFDAYMSKMRLQEEKILILREMRQHCTYLRGLADSIRKLIAEMSGGNRGSLTEEGHCGLCCLLQEKLADVEEKFQVVSSRYSLALGPLYPEDWSKEIPDESKRLEYESSEDSDSEDD</sequence>
<feature type="region of interest" description="Disordered" evidence="1">
    <location>
        <begin position="840"/>
        <end position="867"/>
    </location>
</feature>
<name>A0ABQ8L0E9_LABRO</name>
<dbReference type="Proteomes" id="UP000830375">
    <property type="component" value="Unassembled WGS sequence"/>
</dbReference>
<accession>A0ABQ8L0E9</accession>
<dbReference type="InterPro" id="IPR040521">
    <property type="entry name" value="KDZ"/>
</dbReference>
<feature type="compositionally biased region" description="Acidic residues" evidence="1">
    <location>
        <begin position="857"/>
        <end position="867"/>
    </location>
</feature>
<dbReference type="CDD" id="cd19757">
    <property type="entry name" value="Bbox1"/>
    <property type="match status" value="1"/>
</dbReference>
<dbReference type="Pfam" id="PF18804">
    <property type="entry name" value="CxC3"/>
    <property type="match status" value="1"/>
</dbReference>
<protein>
    <submittedName>
        <fullName evidence="3">tRNA (Guanine(37)-N1)-methyltransferase</fullName>
    </submittedName>
</protein>
<evidence type="ECO:0000313" key="4">
    <source>
        <dbReference type="Proteomes" id="UP000830375"/>
    </source>
</evidence>
<dbReference type="EMBL" id="JACTAM010002606">
    <property type="protein sequence ID" value="KAI2644200.1"/>
    <property type="molecule type" value="Genomic_DNA"/>
</dbReference>
<organism evidence="3 4">
    <name type="scientific">Labeo rohita</name>
    <name type="common">Indian major carp</name>
    <name type="synonym">Cyprinus rohita</name>
    <dbReference type="NCBI Taxonomy" id="84645"/>
    <lineage>
        <taxon>Eukaryota</taxon>
        <taxon>Metazoa</taxon>
        <taxon>Chordata</taxon>
        <taxon>Craniata</taxon>
        <taxon>Vertebrata</taxon>
        <taxon>Euteleostomi</taxon>
        <taxon>Actinopterygii</taxon>
        <taxon>Neopterygii</taxon>
        <taxon>Teleostei</taxon>
        <taxon>Ostariophysi</taxon>
        <taxon>Cypriniformes</taxon>
        <taxon>Cyprinidae</taxon>
        <taxon>Labeoninae</taxon>
        <taxon>Labeonini</taxon>
        <taxon>Labeo</taxon>
    </lineage>
</organism>
<reference evidence="3 4" key="1">
    <citation type="submission" date="2022-01" db="EMBL/GenBank/DDBJ databases">
        <title>A high-quality chromosome-level genome assembly of rohu carp, Labeo rohita.</title>
        <authorList>
            <person name="Arick M.A. II"/>
            <person name="Hsu C.-Y."/>
            <person name="Magbanua Z."/>
            <person name="Pechanova O."/>
            <person name="Grover C."/>
            <person name="Miller E."/>
            <person name="Thrash A."/>
            <person name="Ezzel L."/>
            <person name="Alam S."/>
            <person name="Benzie J."/>
            <person name="Hamilton M."/>
            <person name="Karsi A."/>
            <person name="Lawrence M.L."/>
            <person name="Peterson D.G."/>
        </authorList>
    </citation>
    <scope>NUCLEOTIDE SEQUENCE [LARGE SCALE GENOMIC DNA]</scope>
    <source>
        <strain evidence="4">BAU-BD-2019</strain>
        <tissue evidence="3">Blood</tissue>
    </source>
</reference>
<feature type="compositionally biased region" description="Basic and acidic residues" evidence="1">
    <location>
        <begin position="842"/>
        <end position="856"/>
    </location>
</feature>
<keyword evidence="4" id="KW-1185">Reference proteome</keyword>
<dbReference type="PANTHER" id="PTHR33104">
    <property type="entry name" value="SI:DKEY-29D5.2"/>
    <property type="match status" value="1"/>
</dbReference>
<evidence type="ECO:0000313" key="3">
    <source>
        <dbReference type="EMBL" id="KAI2644200.1"/>
    </source>
</evidence>
<comment type="caution">
    <text evidence="3">The sequence shown here is derived from an EMBL/GenBank/DDBJ whole genome shotgun (WGS) entry which is preliminary data.</text>
</comment>